<evidence type="ECO:0000313" key="4">
    <source>
        <dbReference type="Proteomes" id="UP000008810"/>
    </source>
</evidence>
<dbReference type="Proteomes" id="UP000008810">
    <property type="component" value="Chromosome 4"/>
</dbReference>
<reference evidence="3" key="3">
    <citation type="submission" date="2018-08" db="UniProtKB">
        <authorList>
            <consortium name="EnsemblPlants"/>
        </authorList>
    </citation>
    <scope>IDENTIFICATION</scope>
    <source>
        <strain evidence="3">cv. Bd21</strain>
    </source>
</reference>
<proteinExistence type="predicted"/>
<protein>
    <submittedName>
        <fullName evidence="2 3">Uncharacterized protein</fullName>
    </submittedName>
</protein>
<dbReference type="EMBL" id="CM000883">
    <property type="protein sequence ID" value="PNT64447.1"/>
    <property type="molecule type" value="Genomic_DNA"/>
</dbReference>
<keyword evidence="4" id="KW-1185">Reference proteome</keyword>
<evidence type="ECO:0000313" key="2">
    <source>
        <dbReference type="EMBL" id="PNT64447.1"/>
    </source>
</evidence>
<evidence type="ECO:0000313" key="3">
    <source>
        <dbReference type="EnsemblPlants" id="PNT64447"/>
    </source>
</evidence>
<dbReference type="InParanoid" id="A0A2K2CQY3"/>
<feature type="region of interest" description="Disordered" evidence="1">
    <location>
        <begin position="1"/>
        <end position="41"/>
    </location>
</feature>
<dbReference type="Gramene" id="PNT64447">
    <property type="protein sequence ID" value="PNT64447"/>
    <property type="gene ID" value="BRADI_4g28724v3"/>
</dbReference>
<feature type="compositionally biased region" description="Low complexity" evidence="1">
    <location>
        <begin position="1"/>
        <end position="13"/>
    </location>
</feature>
<accession>A0A2K2CQY3</accession>
<evidence type="ECO:0000256" key="1">
    <source>
        <dbReference type="SAM" id="MobiDB-lite"/>
    </source>
</evidence>
<gene>
    <name evidence="2" type="ORF">BRADI_4g28724v3</name>
</gene>
<sequence>MPYTSPSPLAPRTAPRRPLRPPPSRGHPLEAPHRGRALRLLSSSSPLSATCFHSLASLSRRAPPAAGSPSTAAGRPLPRPRPAVLEIKA</sequence>
<reference evidence="2 3" key="1">
    <citation type="journal article" date="2010" name="Nature">
        <title>Genome sequencing and analysis of the model grass Brachypodium distachyon.</title>
        <authorList>
            <consortium name="International Brachypodium Initiative"/>
        </authorList>
    </citation>
    <scope>NUCLEOTIDE SEQUENCE [LARGE SCALE GENOMIC DNA]</scope>
    <source>
        <strain evidence="2 3">Bd21</strain>
    </source>
</reference>
<feature type="compositionally biased region" description="Low complexity" evidence="1">
    <location>
        <begin position="59"/>
        <end position="76"/>
    </location>
</feature>
<reference evidence="2" key="2">
    <citation type="submission" date="2017-06" db="EMBL/GenBank/DDBJ databases">
        <title>WGS assembly of Brachypodium distachyon.</title>
        <authorList>
            <consortium name="The International Brachypodium Initiative"/>
            <person name="Lucas S."/>
            <person name="Harmon-Smith M."/>
            <person name="Lail K."/>
            <person name="Tice H."/>
            <person name="Grimwood J."/>
            <person name="Bruce D."/>
            <person name="Barry K."/>
            <person name="Shu S."/>
            <person name="Lindquist E."/>
            <person name="Wang M."/>
            <person name="Pitluck S."/>
            <person name="Vogel J.P."/>
            <person name="Garvin D.F."/>
            <person name="Mockler T.C."/>
            <person name="Schmutz J."/>
            <person name="Rokhsar D."/>
            <person name="Bevan M.W."/>
        </authorList>
    </citation>
    <scope>NUCLEOTIDE SEQUENCE</scope>
    <source>
        <strain evidence="2">Bd21</strain>
    </source>
</reference>
<dbReference type="EnsemblPlants" id="PNT64447">
    <property type="protein sequence ID" value="PNT64447"/>
    <property type="gene ID" value="BRADI_4g28724v3"/>
</dbReference>
<dbReference type="AlphaFoldDB" id="A0A2K2CQY3"/>
<name>A0A2K2CQY3_BRADI</name>
<organism evidence="2">
    <name type="scientific">Brachypodium distachyon</name>
    <name type="common">Purple false brome</name>
    <name type="synonym">Trachynia distachya</name>
    <dbReference type="NCBI Taxonomy" id="15368"/>
    <lineage>
        <taxon>Eukaryota</taxon>
        <taxon>Viridiplantae</taxon>
        <taxon>Streptophyta</taxon>
        <taxon>Embryophyta</taxon>
        <taxon>Tracheophyta</taxon>
        <taxon>Spermatophyta</taxon>
        <taxon>Magnoliopsida</taxon>
        <taxon>Liliopsida</taxon>
        <taxon>Poales</taxon>
        <taxon>Poaceae</taxon>
        <taxon>BOP clade</taxon>
        <taxon>Pooideae</taxon>
        <taxon>Stipodae</taxon>
        <taxon>Brachypodieae</taxon>
        <taxon>Brachypodium</taxon>
    </lineage>
</organism>
<feature type="region of interest" description="Disordered" evidence="1">
    <location>
        <begin position="59"/>
        <end position="89"/>
    </location>
</feature>